<dbReference type="InterPro" id="IPR029058">
    <property type="entry name" value="AB_hydrolase_fold"/>
</dbReference>
<dbReference type="RefSeq" id="WP_192751052.1">
    <property type="nucleotide sequence ID" value="NZ_BAABJL010000151.1"/>
</dbReference>
<sequence length="287" mass="30853">MTRTDIEITAAGRRVTGVGTGSVDSGAPLIVALPGGSYNARYFDLPRHSLLEVGAATGFQIVALNRPGYAGSERLPGDSVTFAGNAEMLDHAIGALWERVPGRCPGVVVIAHSIGAAIAVHLAAREPRWPLLGVALSGLSDFCREPIVDLFHAMPPGQAVVFSPEQRRGFMYGPDDTVDADVLEVSAPSMEPVPVEELLELTGEWATMAPELLAGVRVPVFSVLACFDHLWEIDQAGLDRFNGYFTGTPRLETELLRESGHNIDHHHVGRALHLGQLSFAWACAFDR</sequence>
<comment type="caution">
    <text evidence="2">The sequence shown here is derived from an EMBL/GenBank/DDBJ whole genome shotgun (WGS) entry which is preliminary data.</text>
</comment>
<dbReference type="SUPFAM" id="SSF53474">
    <property type="entry name" value="alpha/beta-Hydrolases"/>
    <property type="match status" value="1"/>
</dbReference>
<dbReference type="GO" id="GO:0003824">
    <property type="term" value="F:catalytic activity"/>
    <property type="evidence" value="ECO:0007669"/>
    <property type="project" value="UniProtKB-ARBA"/>
</dbReference>
<dbReference type="InterPro" id="IPR000073">
    <property type="entry name" value="AB_hydrolase_1"/>
</dbReference>
<gene>
    <name evidence="2" type="ORF">HEB94_003893</name>
</gene>
<dbReference type="Proteomes" id="UP000638648">
    <property type="component" value="Unassembled WGS sequence"/>
</dbReference>
<accession>A0A927N1P4</accession>
<proteinExistence type="predicted"/>
<evidence type="ECO:0000313" key="3">
    <source>
        <dbReference type="Proteomes" id="UP000638648"/>
    </source>
</evidence>
<dbReference type="EMBL" id="JADBEM010000001">
    <property type="protein sequence ID" value="MBE1607045.1"/>
    <property type="molecule type" value="Genomic_DNA"/>
</dbReference>
<name>A0A927N1P4_9ACTN</name>
<reference evidence="2" key="1">
    <citation type="submission" date="2020-10" db="EMBL/GenBank/DDBJ databases">
        <title>Sequencing the genomes of 1000 actinobacteria strains.</title>
        <authorList>
            <person name="Klenk H.-P."/>
        </authorList>
    </citation>
    <scope>NUCLEOTIDE SEQUENCE</scope>
    <source>
        <strain evidence="2">DSM 45354</strain>
    </source>
</reference>
<dbReference type="AlphaFoldDB" id="A0A927N1P4"/>
<keyword evidence="3" id="KW-1185">Reference proteome</keyword>
<organism evidence="2 3">
    <name type="scientific">Actinopolymorpha pittospori</name>
    <dbReference type="NCBI Taxonomy" id="648752"/>
    <lineage>
        <taxon>Bacteria</taxon>
        <taxon>Bacillati</taxon>
        <taxon>Actinomycetota</taxon>
        <taxon>Actinomycetes</taxon>
        <taxon>Propionibacteriales</taxon>
        <taxon>Actinopolymorphaceae</taxon>
        <taxon>Actinopolymorpha</taxon>
    </lineage>
</organism>
<feature type="domain" description="AB hydrolase-1" evidence="1">
    <location>
        <begin position="30"/>
        <end position="264"/>
    </location>
</feature>
<evidence type="ECO:0000259" key="1">
    <source>
        <dbReference type="Pfam" id="PF12697"/>
    </source>
</evidence>
<evidence type="ECO:0000313" key="2">
    <source>
        <dbReference type="EMBL" id="MBE1607045.1"/>
    </source>
</evidence>
<protein>
    <submittedName>
        <fullName evidence="2">Pimeloyl-ACP methyl ester carboxylesterase</fullName>
    </submittedName>
</protein>
<dbReference type="Pfam" id="PF12697">
    <property type="entry name" value="Abhydrolase_6"/>
    <property type="match status" value="1"/>
</dbReference>
<dbReference type="Gene3D" id="3.40.50.1820">
    <property type="entry name" value="alpha/beta hydrolase"/>
    <property type="match status" value="1"/>
</dbReference>